<dbReference type="Pfam" id="PF14915">
    <property type="entry name" value="CCDC144C"/>
    <property type="match status" value="2"/>
</dbReference>
<feature type="domain" description="CCDC144C-like coiled-coil" evidence="3">
    <location>
        <begin position="113"/>
        <end position="179"/>
    </location>
</feature>
<dbReference type="EMBL" id="JACDTQ010000172">
    <property type="protein sequence ID" value="KAF5928844.1"/>
    <property type="molecule type" value="Genomic_DNA"/>
</dbReference>
<evidence type="ECO:0000313" key="4">
    <source>
        <dbReference type="EMBL" id="KAF5928844.1"/>
    </source>
</evidence>
<feature type="coiled-coil region" evidence="2">
    <location>
        <begin position="153"/>
        <end position="214"/>
    </location>
</feature>
<dbReference type="AlphaFoldDB" id="A0A7J7FMH8"/>
<gene>
    <name evidence="4" type="ORF">HPG69_012416</name>
</gene>
<evidence type="ECO:0000313" key="5">
    <source>
        <dbReference type="Proteomes" id="UP000551758"/>
    </source>
</evidence>
<dbReference type="InterPro" id="IPR039497">
    <property type="entry name" value="CC144C-like_CC_dom"/>
</dbReference>
<proteinExistence type="predicted"/>
<comment type="caution">
    <text evidence="4">The sequence shown here is derived from an EMBL/GenBank/DDBJ whole genome shotgun (WGS) entry which is preliminary data.</text>
</comment>
<keyword evidence="1 2" id="KW-0175">Coiled coil</keyword>
<organism evidence="4 5">
    <name type="scientific">Diceros bicornis minor</name>
    <name type="common">South-central black rhinoceros</name>
    <dbReference type="NCBI Taxonomy" id="77932"/>
    <lineage>
        <taxon>Eukaryota</taxon>
        <taxon>Metazoa</taxon>
        <taxon>Chordata</taxon>
        <taxon>Craniata</taxon>
        <taxon>Vertebrata</taxon>
        <taxon>Euteleostomi</taxon>
        <taxon>Mammalia</taxon>
        <taxon>Eutheria</taxon>
        <taxon>Laurasiatheria</taxon>
        <taxon>Perissodactyla</taxon>
        <taxon>Rhinocerotidae</taxon>
        <taxon>Diceros</taxon>
    </lineage>
</organism>
<name>A0A7J7FMH8_DICBM</name>
<keyword evidence="5" id="KW-1185">Reference proteome</keyword>
<dbReference type="PANTHER" id="PTHR24147">
    <property type="entry name" value="ANKYRIN REPEAT DOMAIN 36-RELATED"/>
    <property type="match status" value="1"/>
</dbReference>
<dbReference type="Proteomes" id="UP000551758">
    <property type="component" value="Unassembled WGS sequence"/>
</dbReference>
<sequence length="221" mass="25980">MGERFALVCCFTQATAQENLEQLRENNNASRYLSSSLFSKGFPTNLASMIRPTSDDEDLDFESKVSDTREKEKDLLHENHMLQGEIAKLRLEIDTGRNQNQEKKEKYFEDIELQLDDAPNKTVSKDKTVINIYDRFQDIVKKLQAKSEKQALMEEIMDERDHLKEGMYQYENEKAERENEAEFTKLSMTYNDKMKVEEEKKQHKSNEVEASENRCCCCQEF</sequence>
<evidence type="ECO:0000259" key="3">
    <source>
        <dbReference type="Pfam" id="PF14915"/>
    </source>
</evidence>
<reference evidence="4 5" key="1">
    <citation type="journal article" date="2020" name="Mol. Biol. Evol.">
        <title>Interspecific Gene Flow and the Evolution of Specialization in Black and White Rhinoceros.</title>
        <authorList>
            <person name="Moodley Y."/>
            <person name="Westbury M.V."/>
            <person name="Russo I.M."/>
            <person name="Gopalakrishnan S."/>
            <person name="Rakotoarivelo A."/>
            <person name="Olsen R.A."/>
            <person name="Prost S."/>
            <person name="Tunstall T."/>
            <person name="Ryder O.A."/>
            <person name="Dalen L."/>
            <person name="Bruford M.W."/>
        </authorList>
    </citation>
    <scope>NUCLEOTIDE SEQUENCE [LARGE SCALE GENOMIC DNA]</scope>
    <source>
        <strain evidence="4">SBR-YM</strain>
        <tissue evidence="4">Skin</tissue>
    </source>
</reference>
<accession>A0A7J7FMH8</accession>
<dbReference type="InterPro" id="IPR050657">
    <property type="entry name" value="Ankyrin_repeat_domain"/>
</dbReference>
<evidence type="ECO:0000256" key="1">
    <source>
        <dbReference type="ARBA" id="ARBA00023054"/>
    </source>
</evidence>
<evidence type="ECO:0000256" key="2">
    <source>
        <dbReference type="SAM" id="Coils"/>
    </source>
</evidence>
<protein>
    <recommendedName>
        <fullName evidence="3">CCDC144C-like coiled-coil domain-containing protein</fullName>
    </recommendedName>
</protein>
<feature type="domain" description="CCDC144C-like coiled-coil" evidence="3">
    <location>
        <begin position="46"/>
        <end position="112"/>
    </location>
</feature>
<dbReference type="PANTHER" id="PTHR24147:SF53">
    <property type="entry name" value="ANKYRIN REPEAT DOMAIN 26"/>
    <property type="match status" value="1"/>
</dbReference>